<dbReference type="InterPro" id="IPR032816">
    <property type="entry name" value="VTT_dom"/>
</dbReference>
<feature type="compositionally biased region" description="Acidic residues" evidence="10">
    <location>
        <begin position="386"/>
        <end position="398"/>
    </location>
</feature>
<dbReference type="PANTHER" id="PTHR47549:SF1">
    <property type="entry name" value="GOLGI APPARATUS MEMBRANE PROTEIN TVP38"/>
    <property type="match status" value="1"/>
</dbReference>
<evidence type="ECO:0000256" key="11">
    <source>
        <dbReference type="SAM" id="Phobius"/>
    </source>
</evidence>
<keyword evidence="9 11" id="KW-0472">Membrane</keyword>
<organism evidence="13 14">
    <name type="scientific">Pseudomicrostroma glucosiphilum</name>
    <dbReference type="NCBI Taxonomy" id="1684307"/>
    <lineage>
        <taxon>Eukaryota</taxon>
        <taxon>Fungi</taxon>
        <taxon>Dikarya</taxon>
        <taxon>Basidiomycota</taxon>
        <taxon>Ustilaginomycotina</taxon>
        <taxon>Exobasidiomycetes</taxon>
        <taxon>Microstromatales</taxon>
        <taxon>Microstromatales incertae sedis</taxon>
        <taxon>Pseudomicrostroma</taxon>
    </lineage>
</organism>
<dbReference type="PANTHER" id="PTHR47549">
    <property type="entry name" value="GOLGI APPARATUS MEMBRANE PROTEIN TVP38-RELATED"/>
    <property type="match status" value="1"/>
</dbReference>
<evidence type="ECO:0000256" key="2">
    <source>
        <dbReference type="ARBA" id="ARBA00004653"/>
    </source>
</evidence>
<evidence type="ECO:0000256" key="5">
    <source>
        <dbReference type="ARBA" id="ARBA00020673"/>
    </source>
</evidence>
<feature type="transmembrane region" description="Helical" evidence="11">
    <location>
        <begin position="150"/>
        <end position="171"/>
    </location>
</feature>
<accession>A0A316U896</accession>
<feature type="domain" description="VTT" evidence="12">
    <location>
        <begin position="135"/>
        <end position="258"/>
    </location>
</feature>
<dbReference type="Pfam" id="PF09335">
    <property type="entry name" value="VTT_dom"/>
    <property type="match status" value="1"/>
</dbReference>
<dbReference type="InterPro" id="IPR051076">
    <property type="entry name" value="Golgi_membrane_TVP38/TMEM64"/>
</dbReference>
<evidence type="ECO:0000259" key="12">
    <source>
        <dbReference type="Pfam" id="PF09335"/>
    </source>
</evidence>
<evidence type="ECO:0000256" key="9">
    <source>
        <dbReference type="ARBA" id="ARBA00023136"/>
    </source>
</evidence>
<dbReference type="GeneID" id="37014212"/>
<keyword evidence="8" id="KW-0333">Golgi apparatus</keyword>
<gene>
    <name evidence="13" type="ORF">BCV69DRAFT_282802</name>
</gene>
<proteinExistence type="inferred from homology"/>
<keyword evidence="14" id="KW-1185">Reference proteome</keyword>
<dbReference type="GO" id="GO:0016192">
    <property type="term" value="P:vesicle-mediated transport"/>
    <property type="evidence" value="ECO:0007669"/>
    <property type="project" value="TreeGrafter"/>
</dbReference>
<evidence type="ECO:0000313" key="13">
    <source>
        <dbReference type="EMBL" id="PWN20593.1"/>
    </source>
</evidence>
<dbReference type="OrthoDB" id="166803at2759"/>
<comment type="function">
    <text evidence="1">Golgi membrane protein involved in vesicular trafficking and spindle migration.</text>
</comment>
<evidence type="ECO:0000256" key="1">
    <source>
        <dbReference type="ARBA" id="ARBA00002978"/>
    </source>
</evidence>
<evidence type="ECO:0000256" key="3">
    <source>
        <dbReference type="ARBA" id="ARBA00008640"/>
    </source>
</evidence>
<evidence type="ECO:0000313" key="14">
    <source>
        <dbReference type="Proteomes" id="UP000245942"/>
    </source>
</evidence>
<feature type="transmembrane region" description="Helical" evidence="11">
    <location>
        <begin position="205"/>
        <end position="226"/>
    </location>
</feature>
<evidence type="ECO:0000256" key="8">
    <source>
        <dbReference type="ARBA" id="ARBA00023034"/>
    </source>
</evidence>
<evidence type="ECO:0000256" key="10">
    <source>
        <dbReference type="SAM" id="MobiDB-lite"/>
    </source>
</evidence>
<feature type="compositionally biased region" description="Polar residues" evidence="10">
    <location>
        <begin position="363"/>
        <end position="381"/>
    </location>
</feature>
<comment type="similarity">
    <text evidence="3">Belongs to the TVP38/TMEM64 family.</text>
</comment>
<comment type="subcellular location">
    <subcellularLocation>
        <location evidence="2">Golgi apparatus membrane</location>
        <topology evidence="2">Multi-pass membrane protein</topology>
    </subcellularLocation>
</comment>
<feature type="transmembrane region" description="Helical" evidence="11">
    <location>
        <begin position="277"/>
        <end position="298"/>
    </location>
</feature>
<feature type="transmembrane region" description="Helical" evidence="11">
    <location>
        <begin position="98"/>
        <end position="121"/>
    </location>
</feature>
<keyword evidence="7 11" id="KW-1133">Transmembrane helix</keyword>
<keyword evidence="6 11" id="KW-0812">Transmembrane</keyword>
<dbReference type="GO" id="GO:0000139">
    <property type="term" value="C:Golgi membrane"/>
    <property type="evidence" value="ECO:0007669"/>
    <property type="project" value="UniProtKB-SubCell"/>
</dbReference>
<feature type="region of interest" description="Disordered" evidence="10">
    <location>
        <begin position="315"/>
        <end position="420"/>
    </location>
</feature>
<evidence type="ECO:0000256" key="4">
    <source>
        <dbReference type="ARBA" id="ARBA00013533"/>
    </source>
</evidence>
<reference evidence="13 14" key="1">
    <citation type="journal article" date="2018" name="Mol. Biol. Evol.">
        <title>Broad Genomic Sampling Reveals a Smut Pathogenic Ancestry of the Fungal Clade Ustilaginomycotina.</title>
        <authorList>
            <person name="Kijpornyongpan T."/>
            <person name="Mondo S.J."/>
            <person name="Barry K."/>
            <person name="Sandor L."/>
            <person name="Lee J."/>
            <person name="Lipzen A."/>
            <person name="Pangilinan J."/>
            <person name="LaButti K."/>
            <person name="Hainaut M."/>
            <person name="Henrissat B."/>
            <person name="Grigoriev I.V."/>
            <person name="Spatafora J.W."/>
            <person name="Aime M.C."/>
        </authorList>
    </citation>
    <scope>NUCLEOTIDE SEQUENCE [LARGE SCALE GENOMIC DNA]</scope>
    <source>
        <strain evidence="13 14">MCA 4718</strain>
    </source>
</reference>
<protein>
    <recommendedName>
        <fullName evidence="4">Golgi apparatus membrane protein TVP38</fullName>
    </recommendedName>
    <alternativeName>
        <fullName evidence="5">Golgi apparatus membrane protein tvp38</fullName>
    </alternativeName>
</protein>
<dbReference type="RefSeq" id="XP_025347753.1">
    <property type="nucleotide sequence ID" value="XM_025492478.1"/>
</dbReference>
<dbReference type="STRING" id="1684307.A0A316U896"/>
<feature type="transmembrane region" description="Helical" evidence="11">
    <location>
        <begin position="67"/>
        <end position="86"/>
    </location>
</feature>
<name>A0A316U896_9BASI</name>
<evidence type="ECO:0000256" key="7">
    <source>
        <dbReference type="ARBA" id="ARBA00022989"/>
    </source>
</evidence>
<dbReference type="EMBL" id="KZ819327">
    <property type="protein sequence ID" value="PWN20593.1"/>
    <property type="molecule type" value="Genomic_DNA"/>
</dbReference>
<feature type="transmembrane region" description="Helical" evidence="11">
    <location>
        <begin position="238"/>
        <end position="256"/>
    </location>
</feature>
<dbReference type="AlphaFoldDB" id="A0A316U896"/>
<evidence type="ECO:0000256" key="6">
    <source>
        <dbReference type="ARBA" id="ARBA00022692"/>
    </source>
</evidence>
<sequence>MPPPSRGRSQLHPSSSSSSSSTARSLSTSAASAHMRLPPLSQVPAHLTRLAYHALQVFRGLSLKAKAILFFFAVAYLALIVTVLRIGTHGILEYLSGFALYFSHSSFGPSLLILIITVLSFPPLVGYGTSITVCGLSFGSPESGEGHGLLLAWAIAAGGCLTGATASFLVGRWGLARYGDRFDWIREVRGGKEWRAMEKAVERKGWKMAILIRLCPFPFVYSNLFFSSLRPSSVSLPLFIFATLCTTPKLLIHVFVGSKAFEAIQSGKNGQAASKSWLSVASIIGASLLGAITSWYIYRETKKVLDSFVEEDEEEARMNAEEEGRRRGAHQEWGNGHASRQPEGEGWGWLDAEEGDSQKRRTVSQSSRNGLQRQPSGSASFTLGDLDGEDAQGSDGVDDYLYGGKDDAKRSLLGRSSRRD</sequence>
<feature type="compositionally biased region" description="Basic and acidic residues" evidence="10">
    <location>
        <begin position="316"/>
        <end position="330"/>
    </location>
</feature>
<dbReference type="Proteomes" id="UP000245942">
    <property type="component" value="Unassembled WGS sequence"/>
</dbReference>
<dbReference type="GO" id="GO:0000022">
    <property type="term" value="P:mitotic spindle elongation"/>
    <property type="evidence" value="ECO:0007669"/>
    <property type="project" value="TreeGrafter"/>
</dbReference>
<feature type="region of interest" description="Disordered" evidence="10">
    <location>
        <begin position="1"/>
        <end position="23"/>
    </location>
</feature>
<feature type="compositionally biased region" description="Low complexity" evidence="10">
    <location>
        <begin position="14"/>
        <end position="23"/>
    </location>
</feature>